<feature type="binding site" evidence="25">
    <location>
        <position position="87"/>
    </location>
    <ligand>
        <name>Ca(2+)</name>
        <dbReference type="ChEBI" id="CHEBI:29108"/>
        <label>1</label>
    </ligand>
</feature>
<dbReference type="PROSITE" id="PS51746">
    <property type="entry name" value="PPM_2"/>
    <property type="match status" value="1"/>
</dbReference>
<dbReference type="InterPro" id="IPR001932">
    <property type="entry name" value="PPM-type_phosphatase-like_dom"/>
</dbReference>
<evidence type="ECO:0000256" key="4">
    <source>
        <dbReference type="ARBA" id="ARBA00002322"/>
    </source>
</evidence>
<evidence type="ECO:0000256" key="13">
    <source>
        <dbReference type="ARBA" id="ARBA00022842"/>
    </source>
</evidence>
<evidence type="ECO:0000256" key="5">
    <source>
        <dbReference type="ARBA" id="ARBA00006702"/>
    </source>
</evidence>
<organism evidence="31">
    <name type="scientific">Solanum lycopersicum</name>
    <name type="common">Tomato</name>
    <name type="synonym">Lycopersicon esculentum</name>
    <dbReference type="NCBI Taxonomy" id="4081"/>
    <lineage>
        <taxon>Eukaryota</taxon>
        <taxon>Viridiplantae</taxon>
        <taxon>Streptophyta</taxon>
        <taxon>Embryophyta</taxon>
        <taxon>Tracheophyta</taxon>
        <taxon>Spermatophyta</taxon>
        <taxon>Magnoliopsida</taxon>
        <taxon>eudicotyledons</taxon>
        <taxon>Gunneridae</taxon>
        <taxon>Pentapetalae</taxon>
        <taxon>asterids</taxon>
        <taxon>lamiids</taxon>
        <taxon>Solanales</taxon>
        <taxon>Solanaceae</taxon>
        <taxon>Solanoideae</taxon>
        <taxon>Solaneae</taxon>
        <taxon>Solanum</taxon>
        <taxon>Solanum subgen. Lycopersicon</taxon>
    </lineage>
</organism>
<evidence type="ECO:0000256" key="17">
    <source>
        <dbReference type="ARBA" id="ARBA00023157"/>
    </source>
</evidence>
<dbReference type="GO" id="GO:0042744">
    <property type="term" value="P:hydrogen peroxide catabolic process"/>
    <property type="evidence" value="ECO:0007669"/>
    <property type="project" value="UniProtKB-KW"/>
</dbReference>
<dbReference type="InterPro" id="IPR036457">
    <property type="entry name" value="PPM-type-like_dom_sf"/>
</dbReference>
<accession>A0A3Q7JDV8</accession>
<comment type="cofactor">
    <cofactor evidence="3">
        <name>Mg(2+)</name>
        <dbReference type="ChEBI" id="CHEBI:18420"/>
    </cofactor>
</comment>
<dbReference type="FunFam" id="1.10.420.10:FF:000001">
    <property type="entry name" value="Peroxidase"/>
    <property type="match status" value="1"/>
</dbReference>
<evidence type="ECO:0000313" key="32">
    <source>
        <dbReference type="Proteomes" id="UP000004994"/>
    </source>
</evidence>
<dbReference type="GO" id="GO:1902531">
    <property type="term" value="P:regulation of intracellular signal transduction"/>
    <property type="evidence" value="ECO:0000318"/>
    <property type="project" value="GO_Central"/>
</dbReference>
<comment type="catalytic activity">
    <reaction evidence="21">
        <text>O-phospho-L-seryl-[protein] + H2O = L-seryl-[protein] + phosphate</text>
        <dbReference type="Rhea" id="RHEA:20629"/>
        <dbReference type="Rhea" id="RHEA-COMP:9863"/>
        <dbReference type="Rhea" id="RHEA-COMP:11604"/>
        <dbReference type="ChEBI" id="CHEBI:15377"/>
        <dbReference type="ChEBI" id="CHEBI:29999"/>
        <dbReference type="ChEBI" id="CHEBI:43474"/>
        <dbReference type="ChEBI" id="CHEBI:83421"/>
        <dbReference type="EC" id="3.1.3.16"/>
    </reaction>
</comment>
<dbReference type="Gramene" id="Solyc12g096520.2.1">
    <property type="protein sequence ID" value="Solyc12g096520.2.1"/>
    <property type="gene ID" value="Solyc12g096520.2"/>
</dbReference>
<keyword evidence="11 28" id="KW-0378">Hydrolase</keyword>
<dbReference type="AlphaFoldDB" id="A0A3Q7JDV8"/>
<dbReference type="GO" id="GO:0140825">
    <property type="term" value="F:lactoperoxidase activity"/>
    <property type="evidence" value="ECO:0007669"/>
    <property type="project" value="UniProtKB-EC"/>
</dbReference>
<evidence type="ECO:0000256" key="7">
    <source>
        <dbReference type="ARBA" id="ARBA00022525"/>
    </source>
</evidence>
<comment type="cofactor">
    <cofactor evidence="2">
        <name>Mn(2+)</name>
        <dbReference type="ChEBI" id="CHEBI:29035"/>
    </cofactor>
</comment>
<keyword evidence="20" id="KW-0376">Hydrogen peroxide</keyword>
<dbReference type="EnsemblPlants" id="Solyc12g096520.2.1">
    <property type="protein sequence ID" value="Solyc12g096520.2.1"/>
    <property type="gene ID" value="Solyc12g096520.2"/>
</dbReference>
<keyword evidence="9" id="KW-0349">Heme</keyword>
<comment type="catalytic activity">
    <reaction evidence="22">
        <text>O-phospho-L-threonyl-[protein] + H2O = L-threonyl-[protein] + phosphate</text>
        <dbReference type="Rhea" id="RHEA:47004"/>
        <dbReference type="Rhea" id="RHEA-COMP:11060"/>
        <dbReference type="Rhea" id="RHEA-COMP:11605"/>
        <dbReference type="ChEBI" id="CHEBI:15377"/>
        <dbReference type="ChEBI" id="CHEBI:30013"/>
        <dbReference type="ChEBI" id="CHEBI:43474"/>
        <dbReference type="ChEBI" id="CHEBI:61977"/>
        <dbReference type="EC" id="3.1.3.16"/>
    </reaction>
</comment>
<dbReference type="PaxDb" id="4081-Solyc12g096530.1.1"/>
<feature type="binding site" evidence="25">
    <location>
        <position position="264"/>
    </location>
    <ligand>
        <name>Ca(2+)</name>
        <dbReference type="ChEBI" id="CHEBI:29108"/>
        <label>2</label>
    </ligand>
</feature>
<comment type="function">
    <text evidence="23">Suggested to catalyze the deposition of the aromatic residues of suberin on the cell wall and thus play a role in cell-suberization.</text>
</comment>
<evidence type="ECO:0000256" key="1">
    <source>
        <dbReference type="ARBA" id="ARBA00000189"/>
    </source>
</evidence>
<dbReference type="CDD" id="cd00143">
    <property type="entry name" value="PP2Cc"/>
    <property type="match status" value="1"/>
</dbReference>
<evidence type="ECO:0000256" key="10">
    <source>
        <dbReference type="ARBA" id="ARBA00022723"/>
    </source>
</evidence>
<comment type="cofactor">
    <cofactor evidence="25">
        <name>heme b</name>
        <dbReference type="ChEBI" id="CHEBI:60344"/>
    </cofactor>
    <text evidence="25">Binds 1 heme b (iron(II)-protoporphyrin IX) group per subunit.</text>
</comment>
<dbReference type="PROSITE" id="PS50873">
    <property type="entry name" value="PEROXIDASE_4"/>
    <property type="match status" value="1"/>
</dbReference>
<evidence type="ECO:0000256" key="22">
    <source>
        <dbReference type="ARBA" id="ARBA00048336"/>
    </source>
</evidence>
<evidence type="ECO:0000256" key="21">
    <source>
        <dbReference type="ARBA" id="ARBA00047761"/>
    </source>
</evidence>
<dbReference type="SMART" id="SM00332">
    <property type="entry name" value="PP2Cc"/>
    <property type="match status" value="1"/>
</dbReference>
<comment type="similarity">
    <text evidence="5 28">Belongs to the PP2C family.</text>
</comment>
<evidence type="ECO:0000259" key="30">
    <source>
        <dbReference type="PROSITE" id="PS51746"/>
    </source>
</evidence>
<dbReference type="PRINTS" id="PR00458">
    <property type="entry name" value="PEROXIDASE"/>
</dbReference>
<dbReference type="STRING" id="4081.A0A3Q7JDV8"/>
<evidence type="ECO:0000256" key="19">
    <source>
        <dbReference type="ARBA" id="ARBA00023211"/>
    </source>
</evidence>
<evidence type="ECO:0000256" key="25">
    <source>
        <dbReference type="PIRSR" id="PIRSR600823-3"/>
    </source>
</evidence>
<dbReference type="Pfam" id="PF00141">
    <property type="entry name" value="peroxidase"/>
    <property type="match status" value="1"/>
</dbReference>
<evidence type="ECO:0000256" key="9">
    <source>
        <dbReference type="ARBA" id="ARBA00022617"/>
    </source>
</evidence>
<keyword evidence="17 27" id="KW-1015">Disulfide bond</keyword>
<evidence type="ECO:0000256" key="20">
    <source>
        <dbReference type="ARBA" id="ARBA00023324"/>
    </source>
</evidence>
<reference evidence="31" key="2">
    <citation type="submission" date="2019-01" db="UniProtKB">
        <authorList>
            <consortium name="EnsemblPlants"/>
        </authorList>
    </citation>
    <scope>IDENTIFICATION</scope>
    <source>
        <strain evidence="31">cv. Heinz 1706</strain>
    </source>
</reference>
<dbReference type="GO" id="GO:0006979">
    <property type="term" value="P:response to oxidative stress"/>
    <property type="evidence" value="ECO:0007669"/>
    <property type="project" value="InterPro"/>
</dbReference>
<feature type="site" description="Transition state stabilizer" evidence="26">
    <location>
        <position position="79"/>
    </location>
</feature>
<dbReference type="InterPro" id="IPR010255">
    <property type="entry name" value="Haem_peroxidase_sf"/>
</dbReference>
<feature type="binding site" evidence="25">
    <location>
        <position position="207"/>
    </location>
    <ligand>
        <name>Ca(2+)</name>
        <dbReference type="ChEBI" id="CHEBI:29108"/>
        <label>2</label>
    </ligand>
</feature>
<dbReference type="Gene3D" id="3.60.40.10">
    <property type="entry name" value="PPM-type phosphatase domain"/>
    <property type="match status" value="1"/>
</dbReference>
<protein>
    <recommendedName>
        <fullName evidence="33">Peroxidase</fullName>
    </recommendedName>
</protein>
<feature type="binding site" evidence="25">
    <location>
        <position position="269"/>
    </location>
    <ligand>
        <name>Ca(2+)</name>
        <dbReference type="ChEBI" id="CHEBI:29108"/>
        <label>2</label>
    </ligand>
</feature>
<dbReference type="PROSITE" id="PS01032">
    <property type="entry name" value="PPM_1"/>
    <property type="match status" value="1"/>
</dbReference>
<evidence type="ECO:0000256" key="26">
    <source>
        <dbReference type="PIRSR" id="PIRSR600823-4"/>
    </source>
</evidence>
<evidence type="ECO:0000256" key="3">
    <source>
        <dbReference type="ARBA" id="ARBA00001946"/>
    </source>
</evidence>
<evidence type="ECO:0000256" key="12">
    <source>
        <dbReference type="ARBA" id="ARBA00022837"/>
    </source>
</evidence>
<keyword evidence="13" id="KW-0460">Magnesium</keyword>
<dbReference type="SUPFAM" id="SSF81606">
    <property type="entry name" value="PP2C-like"/>
    <property type="match status" value="1"/>
</dbReference>
<evidence type="ECO:0000256" key="11">
    <source>
        <dbReference type="ARBA" id="ARBA00022801"/>
    </source>
</evidence>
<feature type="binding site" evidence="25">
    <location>
        <position position="102"/>
    </location>
    <ligand>
        <name>Ca(2+)</name>
        <dbReference type="ChEBI" id="CHEBI:29108"/>
        <label>1</label>
    </ligand>
</feature>
<dbReference type="InterPro" id="IPR002016">
    <property type="entry name" value="Haem_peroxidase"/>
</dbReference>
<keyword evidence="15" id="KW-0560">Oxidoreductase</keyword>
<evidence type="ECO:0000256" key="24">
    <source>
        <dbReference type="PIRSR" id="PIRSR600823-1"/>
    </source>
</evidence>
<evidence type="ECO:0000256" key="28">
    <source>
        <dbReference type="RuleBase" id="RU003465"/>
    </source>
</evidence>
<dbReference type="PANTHER" id="PTHR31517:SF17">
    <property type="entry name" value="PEROXIDASE 6"/>
    <property type="match status" value="1"/>
</dbReference>
<keyword evidence="12 25" id="KW-0106">Calcium</keyword>
<dbReference type="Pfam" id="PF00481">
    <property type="entry name" value="PP2C"/>
    <property type="match status" value="1"/>
</dbReference>
<feature type="binding site" evidence="25">
    <location>
        <position position="93"/>
    </location>
    <ligand>
        <name>Ca(2+)</name>
        <dbReference type="ChEBI" id="CHEBI:29108"/>
        <label>1</label>
    </ligand>
</feature>
<comment type="function">
    <text evidence="4">Removal of H(2)O(2), oxidation of toxic reductants, biosynthesis and degradation of lignin, suberization, auxin catabolism, response to environmental stresses such as wounding, pathogen attack and oxidative stress. These functions might be dependent on each isozyme/isoform in each plant tissue.</text>
</comment>
<evidence type="ECO:0000256" key="2">
    <source>
        <dbReference type="ARBA" id="ARBA00001936"/>
    </source>
</evidence>
<feature type="domain" description="PPM-type phosphatase" evidence="30">
    <location>
        <begin position="453"/>
        <end position="699"/>
    </location>
</feature>
<keyword evidence="10 25" id="KW-0479">Metal-binding</keyword>
<keyword evidence="14 28" id="KW-0904">Protein phosphatase</keyword>
<feature type="binding site" evidence="25">
    <location>
        <position position="91"/>
    </location>
    <ligand>
        <name>Ca(2+)</name>
        <dbReference type="ChEBI" id="CHEBI:29108"/>
        <label>1</label>
    </ligand>
</feature>
<keyword evidence="32" id="KW-1185">Reference proteome</keyword>
<evidence type="ECO:0000256" key="16">
    <source>
        <dbReference type="ARBA" id="ARBA00023004"/>
    </source>
</evidence>
<dbReference type="CDD" id="cd00693">
    <property type="entry name" value="secretory_peroxidase"/>
    <property type="match status" value="1"/>
</dbReference>
<keyword evidence="19" id="KW-0464">Manganese</keyword>
<comment type="similarity">
    <text evidence="6">Belongs to the peroxidase family. Ascorbate peroxidase subfamily.</text>
</comment>
<dbReference type="SMART" id="SM00331">
    <property type="entry name" value="PP2C_SIG"/>
    <property type="match status" value="1"/>
</dbReference>
<dbReference type="PRINTS" id="PR00461">
    <property type="entry name" value="PLPEROXIDASE"/>
</dbReference>
<evidence type="ECO:0008006" key="33">
    <source>
        <dbReference type="Google" id="ProtNLM"/>
    </source>
</evidence>
<evidence type="ECO:0000256" key="15">
    <source>
        <dbReference type="ARBA" id="ARBA00023002"/>
    </source>
</evidence>
<dbReference type="SUPFAM" id="SSF48113">
    <property type="entry name" value="Heme-dependent peroxidases"/>
    <property type="match status" value="1"/>
</dbReference>
<dbReference type="InterPro" id="IPR019793">
    <property type="entry name" value="Peroxidases_heam-ligand_BS"/>
</dbReference>
<evidence type="ECO:0000256" key="14">
    <source>
        <dbReference type="ARBA" id="ARBA00022912"/>
    </source>
</evidence>
<reference evidence="31" key="1">
    <citation type="journal article" date="2012" name="Nature">
        <title>The tomato genome sequence provides insights into fleshy fruit evolution.</title>
        <authorList>
            <consortium name="Tomato Genome Consortium"/>
        </authorList>
    </citation>
    <scope>NUCLEOTIDE SEQUENCE [LARGE SCALE GENOMIC DNA]</scope>
    <source>
        <strain evidence="31">cv. Heinz 1706</strain>
    </source>
</reference>
<dbReference type="GO" id="GO:0004722">
    <property type="term" value="F:protein serine/threonine phosphatase activity"/>
    <property type="evidence" value="ECO:0000318"/>
    <property type="project" value="GO_Central"/>
</dbReference>
<keyword evidence="7" id="KW-0964">Secreted</keyword>
<evidence type="ECO:0000256" key="23">
    <source>
        <dbReference type="ARBA" id="ARBA00053519"/>
    </source>
</evidence>
<dbReference type="InterPro" id="IPR000222">
    <property type="entry name" value="PP2C_BS"/>
</dbReference>
<dbReference type="FunFam" id="1.10.520.10:FF:000008">
    <property type="entry name" value="Peroxidase"/>
    <property type="match status" value="1"/>
</dbReference>
<feature type="binding site" evidence="25">
    <location>
        <position position="84"/>
    </location>
    <ligand>
        <name>Ca(2+)</name>
        <dbReference type="ChEBI" id="CHEBI:29108"/>
        <label>1</label>
    </ligand>
</feature>
<dbReference type="InterPro" id="IPR033905">
    <property type="entry name" value="Secretory_peroxidase"/>
</dbReference>
<dbReference type="Gene3D" id="1.10.420.10">
    <property type="entry name" value="Peroxidase, domain 2"/>
    <property type="match status" value="1"/>
</dbReference>
<feature type="disulfide bond" evidence="27">
    <location>
        <begin position="213"/>
        <end position="247"/>
    </location>
</feature>
<dbReference type="PROSITE" id="PS00435">
    <property type="entry name" value="PEROXIDASE_1"/>
    <property type="match status" value="1"/>
</dbReference>
<feature type="domain" description="Plant heme peroxidase family profile" evidence="29">
    <location>
        <begin position="42"/>
        <end position="332"/>
    </location>
</feature>
<keyword evidence="18" id="KW-0325">Glycoprotein</keyword>
<comment type="cofactor">
    <cofactor evidence="25">
        <name>Ca(2+)</name>
        <dbReference type="ChEBI" id="CHEBI:29108"/>
    </cofactor>
    <text evidence="25">Binds 2 calcium ions per subunit.</text>
</comment>
<feature type="active site" description="Proton acceptor" evidence="24">
    <location>
        <position position="83"/>
    </location>
</feature>
<evidence type="ECO:0000256" key="6">
    <source>
        <dbReference type="ARBA" id="ARBA00006873"/>
    </source>
</evidence>
<feature type="binding site" evidence="25">
    <location>
        <position position="261"/>
    </location>
    <ligand>
        <name>Ca(2+)</name>
        <dbReference type="ChEBI" id="CHEBI:29108"/>
        <label>2</label>
    </ligand>
</feature>
<comment type="catalytic activity">
    <reaction evidence="1">
        <text>2 a phenolic donor + H2O2 = 2 a phenolic radical donor + 2 H2O</text>
        <dbReference type="Rhea" id="RHEA:56136"/>
        <dbReference type="ChEBI" id="CHEBI:15377"/>
        <dbReference type="ChEBI" id="CHEBI:16240"/>
        <dbReference type="ChEBI" id="CHEBI:139520"/>
        <dbReference type="ChEBI" id="CHEBI:139521"/>
        <dbReference type="EC" id="1.11.1.7"/>
    </reaction>
</comment>
<dbReference type="PANTHER" id="PTHR31517">
    <property type="match status" value="1"/>
</dbReference>
<keyword evidence="16 25" id="KW-0408">Iron</keyword>
<feature type="disulfide bond" evidence="27">
    <location>
        <begin position="85"/>
        <end position="90"/>
    </location>
</feature>
<evidence type="ECO:0000256" key="8">
    <source>
        <dbReference type="ARBA" id="ARBA00022559"/>
    </source>
</evidence>
<dbReference type="Proteomes" id="UP000004994">
    <property type="component" value="Chromosome 12"/>
</dbReference>
<dbReference type="FunFam" id="3.60.40.10:FF:000011">
    <property type="entry name" value="probable protein phosphatase 2C 59"/>
    <property type="match status" value="1"/>
</dbReference>
<evidence type="ECO:0000313" key="31">
    <source>
        <dbReference type="EnsemblPlants" id="Solyc12g096520.2.1"/>
    </source>
</evidence>
<feature type="binding site" description="axial binding residue" evidence="25">
    <location>
        <position position="206"/>
    </location>
    <ligand>
        <name>heme b</name>
        <dbReference type="ChEBI" id="CHEBI:60344"/>
    </ligand>
    <ligandPart>
        <name>Fe</name>
        <dbReference type="ChEBI" id="CHEBI:18248"/>
    </ligandPart>
</feature>
<proteinExistence type="inferred from homology"/>
<dbReference type="Gene3D" id="1.10.520.10">
    <property type="match status" value="1"/>
</dbReference>
<evidence type="ECO:0000256" key="18">
    <source>
        <dbReference type="ARBA" id="ARBA00023180"/>
    </source>
</evidence>
<name>A0A3Q7JDV8_SOLLC</name>
<feature type="disulfide bond" evidence="27">
    <location>
        <begin position="52"/>
        <end position="128"/>
    </location>
</feature>
<dbReference type="GO" id="GO:0020037">
    <property type="term" value="F:heme binding"/>
    <property type="evidence" value="ECO:0007669"/>
    <property type="project" value="InterPro"/>
</dbReference>
<keyword evidence="8" id="KW-0575">Peroxidase</keyword>
<dbReference type="InParanoid" id="A0A3Q7JDV8"/>
<evidence type="ECO:0000259" key="29">
    <source>
        <dbReference type="PROSITE" id="PS50873"/>
    </source>
</evidence>
<evidence type="ECO:0000256" key="27">
    <source>
        <dbReference type="PIRSR" id="PIRSR600823-5"/>
    </source>
</evidence>
<dbReference type="GO" id="GO:0046872">
    <property type="term" value="F:metal ion binding"/>
    <property type="evidence" value="ECO:0007669"/>
    <property type="project" value="UniProtKB-KW"/>
</dbReference>
<feature type="binding site" evidence="25">
    <location>
        <position position="89"/>
    </location>
    <ligand>
        <name>Ca(2+)</name>
        <dbReference type="ChEBI" id="CHEBI:29108"/>
        <label>1</label>
    </ligand>
</feature>
<dbReference type="InterPro" id="IPR000823">
    <property type="entry name" value="Peroxidase_pln"/>
</dbReference>
<sequence>MEKLKLQIYSIQTLCLRKKKYKFSLLIFLCSIIFFSKTSCSTLSFNFYGLSCPSAELMVKNTVRSASSMDPTIPGKLLRLLFHDCFVEGCDASILLEGNGTERSDPANKSLGGFSVIENAKRVLEIFCPFTVSCADIVALAARDAVEFAGGPNVQIPTGRKDGRISLITNVRPNIVDTSFTMDQMINIFTIKGLSLDDLVILSGAHTIGSAHCNAFSDRFRVDTNGNFTLIDPSLDKAYAIELTKQCPAGAATSTITVKNDPQTPQLFDNQYFKDLIQHKGLFQSDSVLFNDVRTKKRVVEFANDQDGFFRSWSQSFVRLSVLGVKSGEDGETDFSRVGSQSFVRLSMLGVKSGEDEEVGGIPWIMVIKRCNFFAKDIGFSEPITRTLAMSLICVVGARWENSSYVLGMCCWWEGTGHFENYILTDLFHIPSYPEIPYIVVLRLLSFQNGKFSYGYSSSPGKRSSMEDFYETRIDGVDGEVVGLFGVFDGHGGARAAEYVKHNLFSNLIRHPKFISDTKSAIADAYNHTDSEFLKSENNQHKDAGSTASTAILVGDRLLVANVGDSRAVICRGGTAIAVSRDHKPDQTDERQRIEDAGGFVMWAGTWRVGGVLAVSRAFGDRLLKQYVVADPEIQEEKVDGSLEFLILASDGLWDVVTNEEAVSMVKPIQDPEDAAKRLMQEAYQRGSADNITIVVVRFLGNQEGSSRGTSA</sequence>